<feature type="repeat" description="ANK" evidence="9">
    <location>
        <begin position="739"/>
        <end position="771"/>
    </location>
</feature>
<evidence type="ECO:0000256" key="2">
    <source>
        <dbReference type="ARBA" id="ARBA00004370"/>
    </source>
</evidence>
<keyword evidence="3" id="KW-0963">Cytoplasm</keyword>
<evidence type="ECO:0000259" key="12">
    <source>
        <dbReference type="PROSITE" id="PS51145"/>
    </source>
</evidence>
<feature type="region of interest" description="Disordered" evidence="10">
    <location>
        <begin position="1734"/>
        <end position="1765"/>
    </location>
</feature>
<sequence length="1914" mass="208354">MFKKFASISSLGSEPGTGLLRAARAGNLEKVLEYLKAGVDINTCNANGLNALHLASKDGHVNVVNELLERGANVDATTKKGNAAIHIASLAGQEEVVRLLVQHGANVNLQSTNGFTPLYMAAQENHDGIVKFLLANGANQSLATEDLFTPLAVAMQQGHDKVVAILLENDVRGKVRLPALHIAAKKDDCKAAALLLQSSGNPDVTSKSMFTPLHIAAHYGNLAVATLLLDRGADVNFQAKHNITPLHVAAKWGKGQLASLLLERGANIEAKTRDGLTPLHCAARSGHEHLVDLLLEKGAPISAKTKNGIVPLAMCAQGDHVDAARILLYHKAPVDDVTVDYLTSLHVAAHCGHVRIAKLLLDRKADPNARALNGFTPLHIACKKNRIKVVELLLKNGAHIEATTESGLTPLHVASFMGSMNIAIYLLQNGAKPDATTVRGETPLHLAARANQTDIVRILLRNGASVDAAAKEGQTPLHIASRLGNSDLVMLLLQHGATVDAATKEAYTALHVASKAGQEEVASILLDKGADVAAKTSRNFTPLHLAAKYNTGNTKVANLLISRGAPVNAEGKNQLTPLHTACHHNNPEVALLLLKNGAEPKCLAKNNYTPLHIAGKHNQIDIATALLEYGADVNAQSRQGYTPIHLAADQGHTDMVALLIHNGADANAGSKNLMRPLHLAAQHDHVPSANILVSNGSATIDSQTQTGYSPLHVASHYGQAGMVRYLLQNGADVHLTTDAGNTALHHAAQQGQTLIITLLLEKKADPNAVNNAGQNPLNIAEKLGYVSVVETLKIVTTTITTTTTTTTTIEERYKVLAPETMNETLASDSEDEGAEEAGNEHYRYLTVDDMKSLGDDSLPIDVTRDEQHHRDSGYIHHEDNVMSEKYSQLAADNVDISRSPVQIGFLVSFMVDARGGAMRGCRHSGVRVIIPPRKAASPMRITCRYLKKDRLVHPPPLMEGEALASRILELGPSGAKFLGPVIIEVPHFASLRGQEREIVVLRSDNGETWREHNLDATEEAVQDVLNESFDPNDLKQLEDLKTNRITRILTTDFPQYFALVSRIRQEVHAVGPEGGMVSSTVVPQVQAVFPCGALTKRIKVGLQAQPIQADLVNKVAGSRVSVSPIVTVEPRRRKFHKPITLTIPVPKSQDPNSSLRLLCSITGGTTRAQWEDVTGSTPLTFVNDCVSFTTTVSARFWLVDCRHASHDVTKMATDLYREAIHVPFMAKFVIFSKRIETTEARLRVFCMTDDREEKTLEGQENFTEVAKSRDVEVLEGKPQWIEMAGNLAPVTKSGEQLRLKFYAFKENRLPFLVRVRDSNADPVGRIIFMRESKLSQKGDQVPVCNLNIVLPDQILPDEPSAPASISSSPRLPLHTNRYNIKNVAYSSTPKQSLLTTVGPGEIHRADLKISDVANLLGDDWIPLARHLGITEPDVSIIEAEYPQSPHQQATVMLRLWMQQAGDRATGNALEKALNSIGRDDIVAKCIGNIAPVTDASEKILAQTHVEGVKTIESQIVEPIIKTEKRNLSLDVSYDEQDLMKDSESLEELNRVEAFKIKPQRISPAEENVFEESKNIMTSSYEREEQKYVAEEKVCSKERESALSQLAEDELRSDPTHVDKTEVIHTYTEVSSPTESSSTPEVFQKCLRTTTTTTTRTTKIRSSSSPSGSQDQQSPIPGSGVEITEIVSDDEDDSTIPQQPQPATISQFEFREQQDLKTETIQEEWESEIETRAFEVEDESEINQTPISLASRDQSERVSAPNGHTVDTSELITTQIYGGEIVDDIISQAISRVNDLDPQEQEEVRQLEELEKLIEEEEYQPEEVVSGGDQPQIPREDSEEPSSKSDPISATSPEEEEAEPLQADPVVGGAEGEEEEAGETEPAVQQSGSAPSSGKKNKNRKKKGKKGGGGGGNGN</sequence>
<comment type="caution">
    <text evidence="13">The sequence shown here is derived from an EMBL/GenBank/DDBJ whole genome shotgun (WGS) entry which is preliminary data.</text>
</comment>
<dbReference type="Pfam" id="PF00791">
    <property type="entry name" value="ZU5"/>
    <property type="match status" value="1"/>
</dbReference>
<dbReference type="InterPro" id="IPR011029">
    <property type="entry name" value="DEATH-like_dom_sf"/>
</dbReference>
<proteinExistence type="predicted"/>
<dbReference type="PROSITE" id="PS50297">
    <property type="entry name" value="ANK_REP_REGION"/>
    <property type="match status" value="18"/>
</dbReference>
<evidence type="ECO:0000256" key="3">
    <source>
        <dbReference type="ARBA" id="ARBA00022490"/>
    </source>
</evidence>
<keyword evidence="8" id="KW-0206">Cytoskeleton</keyword>
<keyword evidence="14" id="KW-1185">Reference proteome</keyword>
<feature type="region of interest" description="Disordered" evidence="10">
    <location>
        <begin position="1792"/>
        <end position="1914"/>
    </location>
</feature>
<feature type="repeat" description="ANK" evidence="9">
    <location>
        <begin position="538"/>
        <end position="572"/>
    </location>
</feature>
<dbReference type="InterPro" id="IPR000906">
    <property type="entry name" value="ZU5_dom"/>
</dbReference>
<dbReference type="PROSITE" id="PS51145">
    <property type="entry name" value="ZU5"/>
    <property type="match status" value="2"/>
</dbReference>
<dbReference type="PROSITE" id="PS50088">
    <property type="entry name" value="ANK_REPEAT"/>
    <property type="match status" value="18"/>
</dbReference>
<feature type="repeat" description="ANK" evidence="9">
    <location>
        <begin position="472"/>
        <end position="504"/>
    </location>
</feature>
<keyword evidence="6 9" id="KW-0040">ANK repeat</keyword>
<dbReference type="PROSITE" id="PS50017">
    <property type="entry name" value="DEATH_DOMAIN"/>
    <property type="match status" value="1"/>
</dbReference>
<dbReference type="Pfam" id="PF00023">
    <property type="entry name" value="Ank"/>
    <property type="match status" value="3"/>
</dbReference>
<feature type="repeat" description="ANK" evidence="9">
    <location>
        <begin position="706"/>
        <end position="738"/>
    </location>
</feature>
<feature type="repeat" description="ANK" evidence="9">
    <location>
        <begin position="340"/>
        <end position="372"/>
    </location>
</feature>
<feature type="repeat" description="ANK" evidence="9">
    <location>
        <begin position="606"/>
        <end position="638"/>
    </location>
</feature>
<dbReference type="PANTHER" id="PTHR24123">
    <property type="entry name" value="ANKYRIN REPEAT-CONTAINING"/>
    <property type="match status" value="1"/>
</dbReference>
<feature type="domain" description="Death" evidence="11">
    <location>
        <begin position="1405"/>
        <end position="1482"/>
    </location>
</feature>
<dbReference type="Gene3D" id="2.60.220.30">
    <property type="match status" value="2"/>
</dbReference>
<evidence type="ECO:0000256" key="1">
    <source>
        <dbReference type="ARBA" id="ARBA00004245"/>
    </source>
</evidence>
<dbReference type="SMART" id="SM00218">
    <property type="entry name" value="ZU5"/>
    <property type="match status" value="1"/>
</dbReference>
<feature type="repeat" description="ANK" evidence="9">
    <location>
        <begin position="639"/>
        <end position="671"/>
    </location>
</feature>
<dbReference type="Pfam" id="PF00531">
    <property type="entry name" value="Death"/>
    <property type="match status" value="1"/>
</dbReference>
<accession>A0ABP1QPP5</accession>
<gene>
    <name evidence="13" type="ORF">ODALV1_LOCUS12415</name>
</gene>
<feature type="repeat" description="ANK" evidence="9">
    <location>
        <begin position="373"/>
        <end position="405"/>
    </location>
</feature>
<dbReference type="Gene3D" id="2.60.40.2660">
    <property type="match status" value="1"/>
</dbReference>
<feature type="compositionally biased region" description="Low complexity" evidence="10">
    <location>
        <begin position="1647"/>
        <end position="1679"/>
    </location>
</feature>
<dbReference type="SMART" id="SM00005">
    <property type="entry name" value="DEATH"/>
    <property type="match status" value="1"/>
</dbReference>
<feature type="repeat" description="ANK" evidence="9">
    <location>
        <begin position="274"/>
        <end position="306"/>
    </location>
</feature>
<protein>
    <recommendedName>
        <fullName evidence="15">Ankyrin-2</fullName>
    </recommendedName>
</protein>
<feature type="repeat" description="ANK" evidence="9">
    <location>
        <begin position="47"/>
        <end position="79"/>
    </location>
</feature>
<keyword evidence="7" id="KW-0472">Membrane</keyword>
<dbReference type="PANTHER" id="PTHR24123:SF141">
    <property type="entry name" value="ANKYRIN 2, ISOFORM U"/>
    <property type="match status" value="1"/>
</dbReference>
<evidence type="ECO:0000256" key="7">
    <source>
        <dbReference type="ARBA" id="ARBA00023136"/>
    </source>
</evidence>
<dbReference type="SMART" id="SM00248">
    <property type="entry name" value="ANK"/>
    <property type="match status" value="22"/>
</dbReference>
<evidence type="ECO:0000256" key="6">
    <source>
        <dbReference type="ARBA" id="ARBA00023043"/>
    </source>
</evidence>
<evidence type="ECO:0000256" key="4">
    <source>
        <dbReference type="ARBA" id="ARBA00022553"/>
    </source>
</evidence>
<dbReference type="SUPFAM" id="SSF48403">
    <property type="entry name" value="Ankyrin repeat"/>
    <property type="match status" value="2"/>
</dbReference>
<feature type="repeat" description="ANK" evidence="9">
    <location>
        <begin position="439"/>
        <end position="471"/>
    </location>
</feature>
<dbReference type="Gene3D" id="1.10.533.10">
    <property type="entry name" value="Death Domain, Fas"/>
    <property type="match status" value="1"/>
</dbReference>
<evidence type="ECO:0000313" key="14">
    <source>
        <dbReference type="Proteomes" id="UP001642540"/>
    </source>
</evidence>
<feature type="region of interest" description="Disordered" evidence="10">
    <location>
        <begin position="1647"/>
        <end position="1716"/>
    </location>
</feature>
<dbReference type="EMBL" id="CAXLJM020000038">
    <property type="protein sequence ID" value="CAL8106626.1"/>
    <property type="molecule type" value="Genomic_DNA"/>
</dbReference>
<evidence type="ECO:0000256" key="10">
    <source>
        <dbReference type="SAM" id="MobiDB-lite"/>
    </source>
</evidence>
<organism evidence="13 14">
    <name type="scientific">Orchesella dallaii</name>
    <dbReference type="NCBI Taxonomy" id="48710"/>
    <lineage>
        <taxon>Eukaryota</taxon>
        <taxon>Metazoa</taxon>
        <taxon>Ecdysozoa</taxon>
        <taxon>Arthropoda</taxon>
        <taxon>Hexapoda</taxon>
        <taxon>Collembola</taxon>
        <taxon>Entomobryomorpha</taxon>
        <taxon>Entomobryoidea</taxon>
        <taxon>Orchesellidae</taxon>
        <taxon>Orchesellinae</taxon>
        <taxon>Orchesella</taxon>
    </lineage>
</organism>
<dbReference type="InterPro" id="IPR002110">
    <property type="entry name" value="Ankyrin_rpt"/>
</dbReference>
<evidence type="ECO:0000256" key="9">
    <source>
        <dbReference type="PROSITE-ProRule" id="PRU00023"/>
    </source>
</evidence>
<feature type="repeat" description="ANK" evidence="9">
    <location>
        <begin position="113"/>
        <end position="145"/>
    </location>
</feature>
<comment type="subcellular location">
    <subcellularLocation>
        <location evidence="1">Cytoplasm</location>
        <location evidence="1">Cytoskeleton</location>
    </subcellularLocation>
    <subcellularLocation>
        <location evidence="2">Membrane</location>
    </subcellularLocation>
</comment>
<feature type="compositionally biased region" description="Basic and acidic residues" evidence="10">
    <location>
        <begin position="1801"/>
        <end position="1812"/>
    </location>
</feature>
<feature type="repeat" description="ANK" evidence="9">
    <location>
        <begin position="573"/>
        <end position="605"/>
    </location>
</feature>
<dbReference type="Gene3D" id="1.25.40.20">
    <property type="entry name" value="Ankyrin repeat-containing domain"/>
    <property type="match status" value="3"/>
</dbReference>
<dbReference type="PRINTS" id="PR01415">
    <property type="entry name" value="ANKYRIN"/>
</dbReference>
<reference evidence="13 14" key="1">
    <citation type="submission" date="2024-08" db="EMBL/GenBank/DDBJ databases">
        <authorList>
            <person name="Cucini C."/>
            <person name="Frati F."/>
        </authorList>
    </citation>
    <scope>NUCLEOTIDE SEQUENCE [LARGE SCALE GENOMIC DNA]</scope>
</reference>
<feature type="repeat" description="ANK" evidence="9">
    <location>
        <begin position="80"/>
        <end position="112"/>
    </location>
</feature>
<dbReference type="Pfam" id="PF12796">
    <property type="entry name" value="Ank_2"/>
    <property type="match status" value="6"/>
</dbReference>
<feature type="domain" description="ZU5" evidence="12">
    <location>
        <begin position="1064"/>
        <end position="1202"/>
    </location>
</feature>
<feature type="repeat" description="ANK" evidence="9">
    <location>
        <begin position="241"/>
        <end position="273"/>
    </location>
</feature>
<feature type="compositionally biased region" description="Polar residues" evidence="10">
    <location>
        <begin position="1741"/>
        <end position="1751"/>
    </location>
</feature>
<feature type="compositionally biased region" description="Basic residues" evidence="10">
    <location>
        <begin position="1894"/>
        <end position="1905"/>
    </location>
</feature>
<feature type="domain" description="ZU5" evidence="12">
    <location>
        <begin position="905"/>
        <end position="1062"/>
    </location>
</feature>
<feature type="compositionally biased region" description="Polar residues" evidence="10">
    <location>
        <begin position="1694"/>
        <end position="1706"/>
    </location>
</feature>
<evidence type="ECO:0000313" key="13">
    <source>
        <dbReference type="EMBL" id="CAL8106626.1"/>
    </source>
</evidence>
<evidence type="ECO:0000256" key="5">
    <source>
        <dbReference type="ARBA" id="ARBA00022737"/>
    </source>
</evidence>
<feature type="compositionally biased region" description="Polar residues" evidence="10">
    <location>
        <begin position="1882"/>
        <end position="1891"/>
    </location>
</feature>
<dbReference type="InterPro" id="IPR040745">
    <property type="entry name" value="Ankyrin_UPA"/>
</dbReference>
<feature type="repeat" description="ANK" evidence="9">
    <location>
        <begin position="406"/>
        <end position="438"/>
    </location>
</feature>
<evidence type="ECO:0000259" key="11">
    <source>
        <dbReference type="PROSITE" id="PS50017"/>
    </source>
</evidence>
<dbReference type="InterPro" id="IPR051165">
    <property type="entry name" value="Multifunctional_ANK_Repeat"/>
</dbReference>
<dbReference type="InterPro" id="IPR036770">
    <property type="entry name" value="Ankyrin_rpt-contain_sf"/>
</dbReference>
<dbReference type="Proteomes" id="UP001642540">
    <property type="component" value="Unassembled WGS sequence"/>
</dbReference>
<feature type="repeat" description="ANK" evidence="9">
    <location>
        <begin position="505"/>
        <end position="537"/>
    </location>
</feature>
<feature type="repeat" description="ANK" evidence="9">
    <location>
        <begin position="208"/>
        <end position="240"/>
    </location>
</feature>
<dbReference type="SUPFAM" id="SSF47986">
    <property type="entry name" value="DEATH domain"/>
    <property type="match status" value="1"/>
</dbReference>
<keyword evidence="4" id="KW-0597">Phosphoprotein</keyword>
<evidence type="ECO:0000256" key="8">
    <source>
        <dbReference type="ARBA" id="ARBA00023212"/>
    </source>
</evidence>
<dbReference type="CDD" id="cd08317">
    <property type="entry name" value="Death_ank"/>
    <property type="match status" value="1"/>
</dbReference>
<dbReference type="InterPro" id="IPR000488">
    <property type="entry name" value="Death_dom"/>
</dbReference>
<keyword evidence="5" id="KW-0677">Repeat</keyword>
<evidence type="ECO:0008006" key="15">
    <source>
        <dbReference type="Google" id="ProtNLM"/>
    </source>
</evidence>
<dbReference type="Pfam" id="PF17809">
    <property type="entry name" value="UPA_2"/>
    <property type="match status" value="1"/>
</dbReference>
<name>A0ABP1QPP5_9HEXA</name>